<evidence type="ECO:0000259" key="1">
    <source>
        <dbReference type="Pfam" id="PF05547"/>
    </source>
</evidence>
<dbReference type="GO" id="GO:0008233">
    <property type="term" value="F:peptidase activity"/>
    <property type="evidence" value="ECO:0007669"/>
    <property type="project" value="InterPro"/>
</dbReference>
<dbReference type="GO" id="GO:0006508">
    <property type="term" value="P:proteolysis"/>
    <property type="evidence" value="ECO:0007669"/>
    <property type="project" value="InterPro"/>
</dbReference>
<dbReference type="Gene3D" id="2.130.10.130">
    <property type="entry name" value="Integrin alpha, N-terminal"/>
    <property type="match status" value="1"/>
</dbReference>
<protein>
    <submittedName>
        <fullName evidence="3">T9SS type A sorting domain-containing protein</fullName>
    </submittedName>
</protein>
<comment type="caution">
    <text evidence="3">The sequence shown here is derived from an EMBL/GenBank/DDBJ whole genome shotgun (WGS) entry which is preliminary data.</text>
</comment>
<feature type="domain" description="Peptidase M6-like" evidence="1">
    <location>
        <begin position="185"/>
        <end position="244"/>
    </location>
</feature>
<feature type="domain" description="Secretion system C-terminal sorting" evidence="2">
    <location>
        <begin position="863"/>
        <end position="938"/>
    </location>
</feature>
<dbReference type="PANTHER" id="PTHR41775:SF1">
    <property type="entry name" value="PEPTIDASE M6-LIKE DOMAIN-CONTAINING PROTEIN"/>
    <property type="match status" value="1"/>
</dbReference>
<accession>A0A7V4FGK7</accession>
<organism evidence="3">
    <name type="scientific">candidate division WOR-3 bacterium</name>
    <dbReference type="NCBI Taxonomy" id="2052148"/>
    <lineage>
        <taxon>Bacteria</taxon>
        <taxon>Bacteria division WOR-3</taxon>
    </lineage>
</organism>
<dbReference type="Pfam" id="PF05547">
    <property type="entry name" value="Peptidase_M6"/>
    <property type="match status" value="1"/>
</dbReference>
<gene>
    <name evidence="3" type="ORF">ENU28_03620</name>
</gene>
<dbReference type="InterPro" id="IPR008757">
    <property type="entry name" value="Peptidase_M6-like_domain"/>
</dbReference>
<dbReference type="AlphaFoldDB" id="A0A7V4FGK7"/>
<dbReference type="InterPro" id="IPR026444">
    <property type="entry name" value="Secre_tail"/>
</dbReference>
<evidence type="ECO:0000313" key="3">
    <source>
        <dbReference type="EMBL" id="HGQ55538.1"/>
    </source>
</evidence>
<reference evidence="3" key="1">
    <citation type="journal article" date="2020" name="mSystems">
        <title>Genome- and Community-Level Interaction Insights into Carbon Utilization and Element Cycling Functions of Hydrothermarchaeota in Hydrothermal Sediment.</title>
        <authorList>
            <person name="Zhou Z."/>
            <person name="Liu Y."/>
            <person name="Xu W."/>
            <person name="Pan J."/>
            <person name="Luo Z.H."/>
            <person name="Li M."/>
        </authorList>
    </citation>
    <scope>NUCLEOTIDE SEQUENCE [LARGE SCALE GENOMIC DNA]</scope>
    <source>
        <strain evidence="3">SpSt-655</strain>
    </source>
</reference>
<name>A0A7V4FGK7_UNCW3</name>
<dbReference type="InterPro" id="IPR028994">
    <property type="entry name" value="Integrin_alpha_N"/>
</dbReference>
<evidence type="ECO:0000259" key="2">
    <source>
        <dbReference type="Pfam" id="PF18962"/>
    </source>
</evidence>
<dbReference type="SUPFAM" id="SSF69318">
    <property type="entry name" value="Integrin alpha N-terminal domain"/>
    <property type="match status" value="1"/>
</dbReference>
<dbReference type="EMBL" id="DTBX01000128">
    <property type="protein sequence ID" value="HGQ55538.1"/>
    <property type="molecule type" value="Genomic_DNA"/>
</dbReference>
<sequence>MGFLTEEDGLYYDPPHTKKYFENLLLGLRNYFWHNSLGKLHIEFKVMPEGVLEAYQLPHPMKYYGDTMWKWPNYDFRGVEMGLCRLMEDAFTIADQDTNINFSDYDYFIIFHAGSCAQTDIKGNSPFDLWAATINSEALEYYLGKPYIEVENGNKRIDIACILPEMTRQDTLLPNGKINYGGMMGMFGLLTHEFVHLLGGYDLYDVTGYSMGVGGWSLMGYGGWLGSYDCPPGTVPAYLDPFHKILFGFVEPKIINFSSDSLVCFTMAMDSLLFSEKDTLPFVYKIPISQDEYFLIENRQTDVRKKDTIVVKRENGVVIGVEDGEYDFFLPGSGILIWHIDEKIIREYGPYNAININPFHKGVDLVEGDGIQDFDRFIYQDYYELIGSKYDPFFKGGFLDSLTENTNPHSDGYYGKTYYRFYIHSQPDTIMYFTFQNKLLRKKLIKSFSEPLLSPLAIDLNSDGVKEILIPCSTGTIYAYEPDGNPYLGYEILCQLPLEITTDLSIGDVTGDSLLEIVIVSHERVVIVDAFGNVLFDLVLNGEIKSEVLLYDIDNDNKKEMIVGTEKGYLYIINGEGRIRENFPVKLGGKIKLTPAICDSQMVVLTDDNRLYLLSFDGRIRNGFPISLSYSPFSSPSSPIVFDFDDDGNQEILLLVPNNLNYKLMIISPEGNIKYSSKEIMEYPSFSSLAIGDVNDDGNYDIIVFSKNKIFAFNYNLTLINNFPIVFDSTYLKEIILNGYLFYEEMPFYFYTSPVIGDFDGDEICDIFAGLPDFGLSINKKQKLFTTSGIKTIPFITDLDNDSFAELLITTEDNYLYVYNTFGRENNLFWQTKLATPERDGRILKKLERKIISDKSLIGDLYIYPNPITINDQKGYLRFSLTQEIKEAKIEIYDFSFKKVFEDKITNLKRLDNEYEIDIRKFKTGVYLLKLEINSQNNKEVKYYKFGIVK</sequence>
<dbReference type="Pfam" id="PF18962">
    <property type="entry name" value="Por_Secre_tail"/>
    <property type="match status" value="1"/>
</dbReference>
<proteinExistence type="predicted"/>
<dbReference type="NCBIfam" id="TIGR04183">
    <property type="entry name" value="Por_Secre_tail"/>
    <property type="match status" value="1"/>
</dbReference>
<dbReference type="PANTHER" id="PTHR41775">
    <property type="entry name" value="SECRETED PROTEIN-RELATED"/>
    <property type="match status" value="1"/>
</dbReference>